<dbReference type="PANTHER" id="PTHR45763">
    <property type="entry name" value="HYDROLASE, ALPHA/BETA FOLD FAMILY PROTEIN, EXPRESSED-RELATED"/>
    <property type="match status" value="1"/>
</dbReference>
<sequence>MQTNTFTNTRQGSLQLSDGRNLSWYESGPRTGFPVIFCTGAGMSGTLGFGLEQLDPLNIRLIVPERAGLGESSQDPQKSLSRFAADIDALLQAQQIEQYSVIGFSQGAVFAMALAFYGTPNTLSIVAGQDQFDYPATSALLKADIINMQEQARNTPDALSDWLQKNVSAPWLLAFILNSSATVDQNVYNQPSFLQAYTDCMNRAFLQGNLGYVQDLLISLQPWPFQPEEIHCPVSLWYGEKDESTVHSPDFGKTLATRFPNCQHFVLEDDGGSLLWTQAERILTHLAPQ</sequence>
<dbReference type="EMBL" id="CP003488">
    <property type="protein sequence ID" value="AFH92679.1"/>
    <property type="molecule type" value="Genomic_DNA"/>
</dbReference>
<evidence type="ECO:0000259" key="1">
    <source>
        <dbReference type="Pfam" id="PF12697"/>
    </source>
</evidence>
<keyword evidence="2" id="KW-0378">Hydrolase</keyword>
<dbReference type="GeneID" id="93518472"/>
<protein>
    <submittedName>
        <fullName evidence="2">Hydrolase</fullName>
    </submittedName>
</protein>
<dbReference type="SUPFAM" id="SSF53474">
    <property type="entry name" value="alpha/beta-Hydrolases"/>
    <property type="match status" value="1"/>
</dbReference>
<dbReference type="AlphaFoldDB" id="A0A140NGR0"/>
<dbReference type="HOGENOM" id="CLU_020336_49_0_6"/>
<accession>A0A140NGR0</accession>
<dbReference type="RefSeq" id="WP_004921981.1">
    <property type="nucleotide sequence ID" value="NC_017731.1"/>
</dbReference>
<proteinExistence type="predicted"/>
<evidence type="ECO:0000313" key="3">
    <source>
        <dbReference type="Proteomes" id="UP000005012"/>
    </source>
</evidence>
<organism evidence="2 3">
    <name type="scientific">Providencia stuartii (strain MRSN 2154)</name>
    <dbReference type="NCBI Taxonomy" id="1157951"/>
    <lineage>
        <taxon>Bacteria</taxon>
        <taxon>Pseudomonadati</taxon>
        <taxon>Pseudomonadota</taxon>
        <taxon>Gammaproteobacteria</taxon>
        <taxon>Enterobacterales</taxon>
        <taxon>Morganellaceae</taxon>
        <taxon>Providencia</taxon>
    </lineage>
</organism>
<dbReference type="Proteomes" id="UP000005012">
    <property type="component" value="Chromosome"/>
</dbReference>
<dbReference type="Pfam" id="PF12697">
    <property type="entry name" value="Abhydrolase_6"/>
    <property type="match status" value="1"/>
</dbReference>
<reference evidence="3" key="2">
    <citation type="submission" date="2012-04" db="EMBL/GenBank/DDBJ databases">
        <title>Complete genome sequence of Providencia stuartii clinical isolate MRSN 2154.</title>
        <authorList>
            <person name="Clifford R.J."/>
            <person name="Hang J."/>
            <person name="Riley M.C."/>
            <person name="Onmus-Leone F."/>
            <person name="Kuschner R.A."/>
            <person name="Lesho E.P."/>
            <person name="Waterman P.E."/>
        </authorList>
    </citation>
    <scope>NUCLEOTIDE SEQUENCE [LARGE SCALE GENOMIC DNA]</scope>
    <source>
        <strain evidence="3">MRSN 2154</strain>
    </source>
</reference>
<dbReference type="InterPro" id="IPR029058">
    <property type="entry name" value="AB_hydrolase_fold"/>
</dbReference>
<dbReference type="InterPro" id="IPR000073">
    <property type="entry name" value="AB_hydrolase_1"/>
</dbReference>
<dbReference type="GO" id="GO:0016787">
    <property type="term" value="F:hydrolase activity"/>
    <property type="evidence" value="ECO:0007669"/>
    <property type="project" value="UniProtKB-KW"/>
</dbReference>
<dbReference type="PANTHER" id="PTHR45763:SF46">
    <property type="entry name" value="AB HYDROLASE-1 DOMAIN-CONTAINING PROTEIN"/>
    <property type="match status" value="1"/>
</dbReference>
<dbReference type="PATRIC" id="fig|1157951.4.peg.786"/>
<reference evidence="2 3" key="1">
    <citation type="journal article" date="2012" name="J. Bacteriol.">
        <title>Complete Genome Sequence of Providencia stuartii Clinical Isolate MRSN 2154.</title>
        <authorList>
            <person name="Clifford R.J."/>
            <person name="Hang J."/>
            <person name="Riley M.C."/>
            <person name="Onmus-Leone F."/>
            <person name="Kuschner R.A."/>
            <person name="Lesho E.P."/>
            <person name="Waterman P.E."/>
        </authorList>
    </citation>
    <scope>NUCLEOTIDE SEQUENCE [LARGE SCALE GENOMIC DNA]</scope>
    <source>
        <strain evidence="2 3">MRSN 2154</strain>
    </source>
</reference>
<name>A0A140NGR0_PROSM</name>
<dbReference type="KEGG" id="psi:S70_03980"/>
<evidence type="ECO:0000313" key="2">
    <source>
        <dbReference type="EMBL" id="AFH92679.1"/>
    </source>
</evidence>
<dbReference type="OrthoDB" id="9779853at2"/>
<dbReference type="Gene3D" id="3.40.50.1820">
    <property type="entry name" value="alpha/beta hydrolase"/>
    <property type="match status" value="1"/>
</dbReference>
<feature type="domain" description="AB hydrolase-1" evidence="1">
    <location>
        <begin position="35"/>
        <end position="270"/>
    </location>
</feature>
<gene>
    <name evidence="2" type="ordered locus">S70_03980</name>
</gene>